<evidence type="ECO:0000313" key="1">
    <source>
        <dbReference type="EMBL" id="KAK6623903.1"/>
    </source>
</evidence>
<sequence>MENRVFIAVQNVVNRGAIDYLDSMVMKGRRPTEGFSLKDMKLKDGKGRSYERRDTKGPKTVEDVMGENMDEVYRFSGQG</sequence>
<proteinExistence type="predicted"/>
<dbReference type="EMBL" id="JAWJWF010000046">
    <property type="protein sequence ID" value="KAK6623903.1"/>
    <property type="molecule type" value="Genomic_DNA"/>
</dbReference>
<gene>
    <name evidence="1" type="ORF">RUM44_010759</name>
</gene>
<comment type="caution">
    <text evidence="1">The sequence shown here is derived from an EMBL/GenBank/DDBJ whole genome shotgun (WGS) entry which is preliminary data.</text>
</comment>
<dbReference type="Proteomes" id="UP001359485">
    <property type="component" value="Unassembled WGS sequence"/>
</dbReference>
<protein>
    <submittedName>
        <fullName evidence="1">Uncharacterized protein</fullName>
    </submittedName>
</protein>
<accession>A0ABR1AN36</accession>
<name>A0ABR1AN36_POLSC</name>
<evidence type="ECO:0000313" key="2">
    <source>
        <dbReference type="Proteomes" id="UP001359485"/>
    </source>
</evidence>
<organism evidence="1 2">
    <name type="scientific">Polyplax serrata</name>
    <name type="common">Common mouse louse</name>
    <dbReference type="NCBI Taxonomy" id="468196"/>
    <lineage>
        <taxon>Eukaryota</taxon>
        <taxon>Metazoa</taxon>
        <taxon>Ecdysozoa</taxon>
        <taxon>Arthropoda</taxon>
        <taxon>Hexapoda</taxon>
        <taxon>Insecta</taxon>
        <taxon>Pterygota</taxon>
        <taxon>Neoptera</taxon>
        <taxon>Paraneoptera</taxon>
        <taxon>Psocodea</taxon>
        <taxon>Troctomorpha</taxon>
        <taxon>Phthiraptera</taxon>
        <taxon>Anoplura</taxon>
        <taxon>Polyplacidae</taxon>
        <taxon>Polyplax</taxon>
    </lineage>
</organism>
<keyword evidence="2" id="KW-1185">Reference proteome</keyword>
<reference evidence="1 2" key="1">
    <citation type="submission" date="2023-09" db="EMBL/GenBank/DDBJ databases">
        <title>Genomes of two closely related lineages of the louse Polyplax serrata with different host specificities.</title>
        <authorList>
            <person name="Martinu J."/>
            <person name="Tarabai H."/>
            <person name="Stefka J."/>
            <person name="Hypsa V."/>
        </authorList>
    </citation>
    <scope>NUCLEOTIDE SEQUENCE [LARGE SCALE GENOMIC DNA]</scope>
    <source>
        <strain evidence="1">98ZLc_SE</strain>
    </source>
</reference>